<gene>
    <name evidence="2" type="ORF">C0Q70_21618</name>
</gene>
<evidence type="ECO:0000256" key="1">
    <source>
        <dbReference type="SAM" id="Coils"/>
    </source>
</evidence>
<sequence>MSRAPFQVDADILKKRLNSLTARTSRLSAEYDLLMERVELLEKQGLQNNELMEKETKVVLLLEFLMRDDVRAHVINDYVVVFFRLVLLKMRQQGHDFDDVLQLSKALGEEEVALVFRLILRDLDFPESELGSVLTLLEATKHRKWPSPDASQVQTSSPAGDAQISSALIYLRAQDELDPQVNASLRRANLFSARERFERHGRVRGRARHKHER</sequence>
<dbReference type="EMBL" id="PZQS01000014">
    <property type="protein sequence ID" value="PVD19059.1"/>
    <property type="molecule type" value="Genomic_DNA"/>
</dbReference>
<dbReference type="Proteomes" id="UP000245119">
    <property type="component" value="Linkage Group LG14"/>
</dbReference>
<evidence type="ECO:0000313" key="3">
    <source>
        <dbReference type="Proteomes" id="UP000245119"/>
    </source>
</evidence>
<feature type="coiled-coil region" evidence="1">
    <location>
        <begin position="10"/>
        <end position="44"/>
    </location>
</feature>
<accession>A0A2T7ND14</accession>
<dbReference type="AlphaFoldDB" id="A0A2T7ND14"/>
<organism evidence="2 3">
    <name type="scientific">Pomacea canaliculata</name>
    <name type="common">Golden apple snail</name>
    <dbReference type="NCBI Taxonomy" id="400727"/>
    <lineage>
        <taxon>Eukaryota</taxon>
        <taxon>Metazoa</taxon>
        <taxon>Spiralia</taxon>
        <taxon>Lophotrochozoa</taxon>
        <taxon>Mollusca</taxon>
        <taxon>Gastropoda</taxon>
        <taxon>Caenogastropoda</taxon>
        <taxon>Architaenioglossa</taxon>
        <taxon>Ampullarioidea</taxon>
        <taxon>Ampullariidae</taxon>
        <taxon>Pomacea</taxon>
    </lineage>
</organism>
<protein>
    <submittedName>
        <fullName evidence="2">Uncharacterized protein</fullName>
    </submittedName>
</protein>
<keyword evidence="1" id="KW-0175">Coiled coil</keyword>
<dbReference type="OrthoDB" id="6161448at2759"/>
<name>A0A2T7ND14_POMCA</name>
<comment type="caution">
    <text evidence="2">The sequence shown here is derived from an EMBL/GenBank/DDBJ whole genome shotgun (WGS) entry which is preliminary data.</text>
</comment>
<evidence type="ECO:0000313" key="2">
    <source>
        <dbReference type="EMBL" id="PVD19059.1"/>
    </source>
</evidence>
<proteinExistence type="predicted"/>
<reference evidence="2 3" key="1">
    <citation type="submission" date="2018-04" db="EMBL/GenBank/DDBJ databases">
        <title>The genome of golden apple snail Pomacea canaliculata provides insight into stress tolerance and invasive adaptation.</title>
        <authorList>
            <person name="Liu C."/>
            <person name="Liu B."/>
            <person name="Ren Y."/>
            <person name="Zhang Y."/>
            <person name="Wang H."/>
            <person name="Li S."/>
            <person name="Jiang F."/>
            <person name="Yin L."/>
            <person name="Zhang G."/>
            <person name="Qian W."/>
            <person name="Fan W."/>
        </authorList>
    </citation>
    <scope>NUCLEOTIDE SEQUENCE [LARGE SCALE GENOMIC DNA]</scope>
    <source>
        <strain evidence="2">SZHN2017</strain>
        <tissue evidence="2">Muscle</tissue>
    </source>
</reference>
<keyword evidence="3" id="KW-1185">Reference proteome</keyword>